<dbReference type="EMBL" id="BJYR01000016">
    <property type="protein sequence ID" value="GEO00676.1"/>
    <property type="molecule type" value="Genomic_DNA"/>
</dbReference>
<dbReference type="InterPro" id="IPR001910">
    <property type="entry name" value="Inosine/uridine_hydrolase_dom"/>
</dbReference>
<dbReference type="SUPFAM" id="SSF53590">
    <property type="entry name" value="Nucleoside hydrolase"/>
    <property type="match status" value="1"/>
</dbReference>
<feature type="chain" id="PRO_5021808466" evidence="3">
    <location>
        <begin position="21"/>
        <end position="363"/>
    </location>
</feature>
<keyword evidence="6" id="KW-1185">Reference proteome</keyword>
<dbReference type="RefSeq" id="WP_147160002.1">
    <property type="nucleotide sequence ID" value="NZ_BJYR01000016.1"/>
</dbReference>
<keyword evidence="2" id="KW-0326">Glycosidase</keyword>
<proteinExistence type="predicted"/>
<comment type="caution">
    <text evidence="5">The sequence shown here is derived from an EMBL/GenBank/DDBJ whole genome shotgun (WGS) entry which is preliminary data.</text>
</comment>
<dbReference type="Pfam" id="PF01156">
    <property type="entry name" value="IU_nuc_hydro"/>
    <property type="match status" value="1"/>
</dbReference>
<sequence>MRRVLLALVLLLGAICPAWAAEPKRQVIIDDEGFAIPHLMLLEDPRVDVLGITTVSGNVWANRATAMVLRGLELLGRTEVPVAEGATFPLLNSEARTERWEALYGKMVWKGAFMKQWAEPTAQSTPPYHGPFDPVDLPWGNPKLKALNEPAAQFLIRTVRAHPHQVTIIASGPLTNLALAQRLDPEFASLVKELIIMGGSLAPRQVLEGKSAADFAREFVNTPRREFNIRFDPEAASMAAHAPWPKVTIVPSDPSTATQLSPALLERLAKASRPPVAAFLRRMEPGFPMWDEIAVAVWLDPGIVTKSERLWYDFNTDFGAGYGDMLTWHDAYRPHLDEGQADVVLSVDVARMETLMAKALGER</sequence>
<dbReference type="AlphaFoldDB" id="A0A512ALW3"/>
<evidence type="ECO:0000256" key="1">
    <source>
        <dbReference type="ARBA" id="ARBA00022801"/>
    </source>
</evidence>
<evidence type="ECO:0000256" key="2">
    <source>
        <dbReference type="ARBA" id="ARBA00023295"/>
    </source>
</evidence>
<dbReference type="PANTHER" id="PTHR12304:SF4">
    <property type="entry name" value="URIDINE NUCLEOSIDASE"/>
    <property type="match status" value="1"/>
</dbReference>
<evidence type="ECO:0000259" key="4">
    <source>
        <dbReference type="Pfam" id="PF01156"/>
    </source>
</evidence>
<dbReference type="InterPro" id="IPR023186">
    <property type="entry name" value="IUNH"/>
</dbReference>
<name>A0A512ALW3_9SPHN</name>
<evidence type="ECO:0000256" key="3">
    <source>
        <dbReference type="SAM" id="SignalP"/>
    </source>
</evidence>
<gene>
    <name evidence="5" type="ORF">NSE01_25080</name>
</gene>
<dbReference type="InterPro" id="IPR036452">
    <property type="entry name" value="Ribo_hydro-like"/>
</dbReference>
<keyword evidence="3" id="KW-0732">Signal</keyword>
<dbReference type="Proteomes" id="UP000321464">
    <property type="component" value="Unassembled WGS sequence"/>
</dbReference>
<keyword evidence="1 5" id="KW-0378">Hydrolase</keyword>
<accession>A0A512ALW3</accession>
<dbReference type="GO" id="GO:0006152">
    <property type="term" value="P:purine nucleoside catabolic process"/>
    <property type="evidence" value="ECO:0007669"/>
    <property type="project" value="TreeGrafter"/>
</dbReference>
<feature type="signal peptide" evidence="3">
    <location>
        <begin position="1"/>
        <end position="20"/>
    </location>
</feature>
<dbReference type="OrthoDB" id="9797882at2"/>
<feature type="domain" description="Inosine/uridine-preferring nucleoside hydrolase" evidence="4">
    <location>
        <begin position="31"/>
        <end position="352"/>
    </location>
</feature>
<protein>
    <submittedName>
        <fullName evidence="5">Nucleoside hydrolase</fullName>
    </submittedName>
</protein>
<organism evidence="5 6">
    <name type="scientific">Novosphingobium sediminis</name>
    <dbReference type="NCBI Taxonomy" id="707214"/>
    <lineage>
        <taxon>Bacteria</taxon>
        <taxon>Pseudomonadati</taxon>
        <taxon>Pseudomonadota</taxon>
        <taxon>Alphaproteobacteria</taxon>
        <taxon>Sphingomonadales</taxon>
        <taxon>Sphingomonadaceae</taxon>
        <taxon>Novosphingobium</taxon>
    </lineage>
</organism>
<dbReference type="GO" id="GO:0005829">
    <property type="term" value="C:cytosol"/>
    <property type="evidence" value="ECO:0007669"/>
    <property type="project" value="TreeGrafter"/>
</dbReference>
<evidence type="ECO:0000313" key="6">
    <source>
        <dbReference type="Proteomes" id="UP000321464"/>
    </source>
</evidence>
<dbReference type="GO" id="GO:0008477">
    <property type="term" value="F:purine nucleosidase activity"/>
    <property type="evidence" value="ECO:0007669"/>
    <property type="project" value="TreeGrafter"/>
</dbReference>
<dbReference type="PANTHER" id="PTHR12304">
    <property type="entry name" value="INOSINE-URIDINE PREFERRING NUCLEOSIDE HYDROLASE"/>
    <property type="match status" value="1"/>
</dbReference>
<reference evidence="5 6" key="1">
    <citation type="submission" date="2019-07" db="EMBL/GenBank/DDBJ databases">
        <title>Whole genome shotgun sequence of Novosphingobium sediminis NBRC 106119.</title>
        <authorList>
            <person name="Hosoyama A."/>
            <person name="Uohara A."/>
            <person name="Ohji S."/>
            <person name="Ichikawa N."/>
        </authorList>
    </citation>
    <scope>NUCLEOTIDE SEQUENCE [LARGE SCALE GENOMIC DNA]</scope>
    <source>
        <strain evidence="5 6">NBRC 106119</strain>
    </source>
</reference>
<evidence type="ECO:0000313" key="5">
    <source>
        <dbReference type="EMBL" id="GEO00676.1"/>
    </source>
</evidence>
<dbReference type="Gene3D" id="3.90.245.10">
    <property type="entry name" value="Ribonucleoside hydrolase-like"/>
    <property type="match status" value="1"/>
</dbReference>